<evidence type="ECO:0000313" key="4">
    <source>
        <dbReference type="Proteomes" id="UP000235616"/>
    </source>
</evidence>
<dbReference type="AlphaFoldDB" id="A0A2N7VBP5"/>
<dbReference type="OrthoDB" id="4378831at2"/>
<feature type="region of interest" description="Disordered" evidence="1">
    <location>
        <begin position="356"/>
        <end position="380"/>
    </location>
</feature>
<keyword evidence="4" id="KW-1185">Reference proteome</keyword>
<dbReference type="EMBL" id="PNYA01000044">
    <property type="protein sequence ID" value="PMS14504.1"/>
    <property type="molecule type" value="Genomic_DNA"/>
</dbReference>
<dbReference type="Proteomes" id="UP000235616">
    <property type="component" value="Unassembled WGS sequence"/>
</dbReference>
<dbReference type="PANTHER" id="PTHR33840">
    <property type="match status" value="1"/>
</dbReference>
<name>A0A2N7VBP5_9BURK</name>
<evidence type="ECO:0000259" key="2">
    <source>
        <dbReference type="Pfam" id="PF09994"/>
    </source>
</evidence>
<organism evidence="3 4">
    <name type="scientific">Trinickia dabaoshanensis</name>
    <dbReference type="NCBI Taxonomy" id="564714"/>
    <lineage>
        <taxon>Bacteria</taxon>
        <taxon>Pseudomonadati</taxon>
        <taxon>Pseudomonadota</taxon>
        <taxon>Betaproteobacteria</taxon>
        <taxon>Burkholderiales</taxon>
        <taxon>Burkholderiaceae</taxon>
        <taxon>Trinickia</taxon>
    </lineage>
</organism>
<proteinExistence type="predicted"/>
<reference evidence="3 4" key="1">
    <citation type="submission" date="2018-01" db="EMBL/GenBank/DDBJ databases">
        <title>Whole genome analyses suggest that Burkholderia sensu lato contains two further novel genera in the rhizoxinica-symbiotica group Mycetohabitans gen. nov., and Trinickia gen. nov.: implications for the evolution of diazotrophy and nodulation in the Burkholderiaceae.</title>
        <authorList>
            <person name="Estrada-de los Santos P."/>
            <person name="Palmer M."/>
            <person name="Chavez-Ramirez B."/>
            <person name="Beukes C."/>
            <person name="Steenkamp E.T."/>
            <person name="Hirsch A.M."/>
            <person name="Manyaka P."/>
            <person name="Maluk M."/>
            <person name="Lafos M."/>
            <person name="Crook M."/>
            <person name="Gross E."/>
            <person name="Simon M.F."/>
            <person name="Bueno dos Reis Junior F."/>
            <person name="Poole P.S."/>
            <person name="Venter S.N."/>
            <person name="James E.K."/>
        </authorList>
    </citation>
    <scope>NUCLEOTIDE SEQUENCE [LARGE SCALE GENOMIC DNA]</scope>
    <source>
        <strain evidence="3 4">GIMN1.004</strain>
    </source>
</reference>
<evidence type="ECO:0000313" key="3">
    <source>
        <dbReference type="EMBL" id="PMS14504.1"/>
    </source>
</evidence>
<feature type="domain" description="T6SS Phospholipase effector Tle1-like catalytic" evidence="2">
    <location>
        <begin position="40"/>
        <end position="165"/>
    </location>
</feature>
<dbReference type="RefSeq" id="WP_102649315.1">
    <property type="nucleotide sequence ID" value="NZ_PNYA01000044.1"/>
</dbReference>
<protein>
    <recommendedName>
        <fullName evidence="2">T6SS Phospholipase effector Tle1-like catalytic domain-containing protein</fullName>
    </recommendedName>
</protein>
<gene>
    <name evidence="3" type="ORF">C0Z18_31185</name>
</gene>
<dbReference type="Pfam" id="PF09994">
    <property type="entry name" value="T6SS_Tle1-like_cat"/>
    <property type="match status" value="1"/>
</dbReference>
<feature type="compositionally biased region" description="Polar residues" evidence="1">
    <location>
        <begin position="369"/>
        <end position="378"/>
    </location>
</feature>
<dbReference type="PANTHER" id="PTHR33840:SF1">
    <property type="entry name" value="TLE1 PHOSPHOLIPASE DOMAIN-CONTAINING PROTEIN"/>
    <property type="match status" value="1"/>
</dbReference>
<dbReference type="InterPro" id="IPR018712">
    <property type="entry name" value="Tle1-like_cat"/>
</dbReference>
<evidence type="ECO:0000256" key="1">
    <source>
        <dbReference type="SAM" id="MobiDB-lite"/>
    </source>
</evidence>
<accession>A0A2N7VBP5</accession>
<comment type="caution">
    <text evidence="3">The sequence shown here is derived from an EMBL/GenBank/DDBJ whole genome shotgun (WGS) entry which is preliminary data.</text>
</comment>
<sequence length="430" mass="46008">MSVIETLKSDGVERARQQGEAIASSAKQISHSDGFVYLAAFDGTNNDKNDVKLSGNPQDTNVAQLFDQVDKASKGTENLRAGYYPGPGSDGSRTASTWFGPEVTAQVVDTARHAYEQFCSKASEWLETHPGGSVTAMMTSFSRGGASAAIFSQLLWEHGLVDPNSGKTLIPPGEIGVTAGVIYDPVDTGVSGNLAFAPNVRNITVVRSLDERRSEFRGADYTGQPGVTVLPFSGNHCDVGGGYDNGLGALSLEAGTAFFRNSGLSIADVAESRKFNPTQPVVIHTEGVDDYGHTQWTEDAKFGFGVPRLNERVVTAAMLREKSADGETTHFTDFNGTQVTLIARPDGGYAEHMTTRDGHTIDASGDNRAPQQPDSSPTVGGFDIYGMDRKGNIHPSLIDGVKGANEAYVKQWCDERGYREPQARSLKNTG</sequence>